<evidence type="ECO:0000313" key="3">
    <source>
        <dbReference type="EMBL" id="JAG94781.1"/>
    </source>
</evidence>
<feature type="domain" description="Glycosyl transferase CAP10" evidence="2">
    <location>
        <begin position="258"/>
        <end position="505"/>
    </location>
</feature>
<reference evidence="3" key="1">
    <citation type="submission" date="2015-03" db="EMBL/GenBank/DDBJ databases">
        <title>A transcriptome of Araucaria cunninghamii, an australian fine timber species.</title>
        <authorList>
            <person name="Jing Yi C.J.Y."/>
            <person name="Yin San L.Y.S."/>
            <person name="Abdul Karim S.S."/>
            <person name="Wan Azmi N.N."/>
            <person name="Hercus R.R."/>
            <person name="Croft L.L."/>
        </authorList>
    </citation>
    <scope>NUCLEOTIDE SEQUENCE</scope>
    <source>
        <strain evidence="3">MI0301</strain>
        <tissue evidence="3">Leaf</tissue>
    </source>
</reference>
<keyword evidence="1" id="KW-0812">Transmembrane</keyword>
<accession>A0A0D6QWE7</accession>
<dbReference type="InterPro" id="IPR051091">
    <property type="entry name" value="O-Glucosyltr/Glycosyltrsf_90"/>
</dbReference>
<evidence type="ECO:0000259" key="2">
    <source>
        <dbReference type="SMART" id="SM00672"/>
    </source>
</evidence>
<keyword evidence="1" id="KW-1133">Transmembrane helix</keyword>
<feature type="transmembrane region" description="Helical" evidence="1">
    <location>
        <begin position="82"/>
        <end position="101"/>
    </location>
</feature>
<dbReference type="InterPro" id="IPR006598">
    <property type="entry name" value="CAP10"/>
</dbReference>
<name>A0A0D6QWE7_ARACU</name>
<sequence length="583" mass="67482">MNERKKLLLTLLNHGSTSLTGEPLRAGLFEFSWWPNKETRQQERRGQRRKMSYDLAKMLRQRSGGGGFHHLHEFRRRMPQTACLFVLGFLLFGFFFGPRLVTPGNEGRVSVWFPIRGGVDSHGNGGAEDWTSRVVAKPAKPTKPPVVPARPLPTKAHINCSGSNLCSAFPGQRGGVKWDPDSNPGCPAYFGFIYEDLKPWRTSGITLEMVETFKERASFRLTIVDGRMYIHQYSKCFQTRDVFSIWGFTQLMEYYPGLVPDLDLMFDCVDWPIIKAAQYGDSNPPPPLFRYCADDSTLDIAFPDWSFWGWAEINIRPWQGLLDEIGKGTKKIEWEDRDPTAYWKGNPFVADVRKDLLKCNASQDKDWNARLYIQDWIKENQEGYKQSKLADQCDHRYKIYVEGSAWSVSLKNILACDSTTLMLKPQYYDFFSRRLLPLEHYWPVALDHKCESIKVAVDWGNNNTGKAKAIGKAASKFIKNEVNMRNVYDYMFHLLREYSKLLRYKPSVPKGAKEVCTRSMYCTRRERVERRFMLESMIRSPSQSGPCNLPSPATSYEFLKDWEDRKAKALQRVEEMERKARES</sequence>
<dbReference type="EMBL" id="GCKF01042499">
    <property type="protein sequence ID" value="JAG94781.1"/>
    <property type="molecule type" value="Transcribed_RNA"/>
</dbReference>
<protein>
    <recommendedName>
        <fullName evidence="2">Glycosyl transferase CAP10 domain-containing protein</fullName>
    </recommendedName>
</protein>
<dbReference type="Pfam" id="PF05686">
    <property type="entry name" value="Glyco_transf_90"/>
    <property type="match status" value="1"/>
</dbReference>
<proteinExistence type="predicted"/>
<dbReference type="PANTHER" id="PTHR12203">
    <property type="entry name" value="KDEL LYS-ASP-GLU-LEU CONTAINING - RELATED"/>
    <property type="match status" value="1"/>
</dbReference>
<keyword evidence="1" id="KW-0472">Membrane</keyword>
<organism evidence="3">
    <name type="scientific">Araucaria cunninghamii</name>
    <name type="common">Hoop pine</name>
    <name type="synonym">Moreton Bay pine</name>
    <dbReference type="NCBI Taxonomy" id="56994"/>
    <lineage>
        <taxon>Eukaryota</taxon>
        <taxon>Viridiplantae</taxon>
        <taxon>Streptophyta</taxon>
        <taxon>Embryophyta</taxon>
        <taxon>Tracheophyta</taxon>
        <taxon>Spermatophyta</taxon>
        <taxon>Pinopsida</taxon>
        <taxon>Pinidae</taxon>
        <taxon>Conifers II</taxon>
        <taxon>Araucariales</taxon>
        <taxon>Araucariaceae</taxon>
        <taxon>Araucaria</taxon>
    </lineage>
</organism>
<dbReference type="AlphaFoldDB" id="A0A0D6QWE7"/>
<dbReference type="SMART" id="SM00672">
    <property type="entry name" value="CAP10"/>
    <property type="match status" value="1"/>
</dbReference>
<dbReference type="PANTHER" id="PTHR12203:SF99">
    <property type="entry name" value="OS04G0534100 PROTEIN"/>
    <property type="match status" value="1"/>
</dbReference>
<evidence type="ECO:0000256" key="1">
    <source>
        <dbReference type="SAM" id="Phobius"/>
    </source>
</evidence>